<name>A0A6A6V275_9PLEO</name>
<keyword evidence="3" id="KW-1185">Reference proteome</keyword>
<accession>A0A6A6V275</accession>
<evidence type="ECO:0000313" key="2">
    <source>
        <dbReference type="EMBL" id="KAF2743710.1"/>
    </source>
</evidence>
<dbReference type="OrthoDB" id="3938585at2759"/>
<reference evidence="2" key="1">
    <citation type="journal article" date="2020" name="Stud. Mycol.">
        <title>101 Dothideomycetes genomes: a test case for predicting lifestyles and emergence of pathogens.</title>
        <authorList>
            <person name="Haridas S."/>
            <person name="Albert R."/>
            <person name="Binder M."/>
            <person name="Bloem J."/>
            <person name="Labutti K."/>
            <person name="Salamov A."/>
            <person name="Andreopoulos B."/>
            <person name="Baker S."/>
            <person name="Barry K."/>
            <person name="Bills G."/>
            <person name="Bluhm B."/>
            <person name="Cannon C."/>
            <person name="Castanera R."/>
            <person name="Culley D."/>
            <person name="Daum C."/>
            <person name="Ezra D."/>
            <person name="Gonzalez J."/>
            <person name="Henrissat B."/>
            <person name="Kuo A."/>
            <person name="Liang C."/>
            <person name="Lipzen A."/>
            <person name="Lutzoni F."/>
            <person name="Magnuson J."/>
            <person name="Mondo S."/>
            <person name="Nolan M."/>
            <person name="Ohm R."/>
            <person name="Pangilinan J."/>
            <person name="Park H.-J."/>
            <person name="Ramirez L."/>
            <person name="Alfaro M."/>
            <person name="Sun H."/>
            <person name="Tritt A."/>
            <person name="Yoshinaga Y."/>
            <person name="Zwiers L.-H."/>
            <person name="Turgeon B."/>
            <person name="Goodwin S."/>
            <person name="Spatafora J."/>
            <person name="Crous P."/>
            <person name="Grigoriev I."/>
        </authorList>
    </citation>
    <scope>NUCLEOTIDE SEQUENCE</scope>
    <source>
        <strain evidence="2">CBS 119925</strain>
    </source>
</reference>
<evidence type="ECO:0000313" key="3">
    <source>
        <dbReference type="Proteomes" id="UP000799440"/>
    </source>
</evidence>
<dbReference type="EMBL" id="MU006595">
    <property type="protein sequence ID" value="KAF2743710.1"/>
    <property type="molecule type" value="Genomic_DNA"/>
</dbReference>
<organism evidence="2 3">
    <name type="scientific">Sporormia fimetaria CBS 119925</name>
    <dbReference type="NCBI Taxonomy" id="1340428"/>
    <lineage>
        <taxon>Eukaryota</taxon>
        <taxon>Fungi</taxon>
        <taxon>Dikarya</taxon>
        <taxon>Ascomycota</taxon>
        <taxon>Pezizomycotina</taxon>
        <taxon>Dothideomycetes</taxon>
        <taxon>Pleosporomycetidae</taxon>
        <taxon>Pleosporales</taxon>
        <taxon>Sporormiaceae</taxon>
        <taxon>Sporormia</taxon>
    </lineage>
</organism>
<dbReference type="AlphaFoldDB" id="A0A6A6V275"/>
<protein>
    <submittedName>
        <fullName evidence="2">Uncharacterized protein</fullName>
    </submittedName>
</protein>
<sequence>QPRRRGRPRGSKNKPKVQYLSKKEEDDYALAVKLRNDGVINTPGAPFEASDQKEIEDLVGRGVFSFELFDPVIHSGYRIFKSRMVREVKGKTMAPYEKSRLVVQGYNDEGKRDILTQTPTIQRSSQRLILVLRP</sequence>
<dbReference type="Proteomes" id="UP000799440">
    <property type="component" value="Unassembled WGS sequence"/>
</dbReference>
<feature type="compositionally biased region" description="Basic residues" evidence="1">
    <location>
        <begin position="1"/>
        <end position="15"/>
    </location>
</feature>
<proteinExistence type="predicted"/>
<evidence type="ECO:0000256" key="1">
    <source>
        <dbReference type="SAM" id="MobiDB-lite"/>
    </source>
</evidence>
<feature type="non-terminal residue" evidence="2">
    <location>
        <position position="134"/>
    </location>
</feature>
<feature type="region of interest" description="Disordered" evidence="1">
    <location>
        <begin position="1"/>
        <end position="20"/>
    </location>
</feature>
<feature type="non-terminal residue" evidence="2">
    <location>
        <position position="1"/>
    </location>
</feature>
<gene>
    <name evidence="2" type="ORF">M011DRAFT_378845</name>
</gene>